<name>A0ABU0EPY3_9PSEU</name>
<evidence type="ECO:0000313" key="1">
    <source>
        <dbReference type="EMBL" id="MDQ0377312.1"/>
    </source>
</evidence>
<comment type="caution">
    <text evidence="1">The sequence shown here is derived from an EMBL/GenBank/DDBJ whole genome shotgun (WGS) entry which is preliminary data.</text>
</comment>
<sequence length="49" mass="5018">MVAWPLVVLGLLLSPVGLGRARNTVDGKEAKTGTATGQFAIASCDNFGN</sequence>
<protein>
    <submittedName>
        <fullName evidence="1">Uncharacterized protein</fullName>
    </submittedName>
</protein>
<proteinExistence type="predicted"/>
<accession>A0ABU0EPY3</accession>
<dbReference type="Proteomes" id="UP001229651">
    <property type="component" value="Unassembled WGS sequence"/>
</dbReference>
<dbReference type="RefSeq" id="WP_306989561.1">
    <property type="nucleotide sequence ID" value="NZ_JAUSUT010000001.1"/>
</dbReference>
<organism evidence="1 2">
    <name type="scientific">Amycolatopsis thermophila</name>
    <dbReference type="NCBI Taxonomy" id="206084"/>
    <lineage>
        <taxon>Bacteria</taxon>
        <taxon>Bacillati</taxon>
        <taxon>Actinomycetota</taxon>
        <taxon>Actinomycetes</taxon>
        <taxon>Pseudonocardiales</taxon>
        <taxon>Pseudonocardiaceae</taxon>
        <taxon>Amycolatopsis</taxon>
    </lineage>
</organism>
<keyword evidence="2" id="KW-1185">Reference proteome</keyword>
<reference evidence="1 2" key="1">
    <citation type="submission" date="2023-07" db="EMBL/GenBank/DDBJ databases">
        <title>Sequencing the genomes of 1000 actinobacteria strains.</title>
        <authorList>
            <person name="Klenk H.-P."/>
        </authorList>
    </citation>
    <scope>NUCLEOTIDE SEQUENCE [LARGE SCALE GENOMIC DNA]</scope>
    <source>
        <strain evidence="1 2">DSM 45805</strain>
    </source>
</reference>
<evidence type="ECO:0000313" key="2">
    <source>
        <dbReference type="Proteomes" id="UP001229651"/>
    </source>
</evidence>
<gene>
    <name evidence="1" type="ORF">FB470_001306</name>
</gene>
<dbReference type="EMBL" id="JAUSUT010000001">
    <property type="protein sequence ID" value="MDQ0377312.1"/>
    <property type="molecule type" value="Genomic_DNA"/>
</dbReference>